<protein>
    <submittedName>
        <fullName evidence="1">Uncharacterized protein</fullName>
    </submittedName>
</protein>
<organism evidence="1 2">
    <name type="scientific">Clathrospora elynae</name>
    <dbReference type="NCBI Taxonomy" id="706981"/>
    <lineage>
        <taxon>Eukaryota</taxon>
        <taxon>Fungi</taxon>
        <taxon>Dikarya</taxon>
        <taxon>Ascomycota</taxon>
        <taxon>Pezizomycotina</taxon>
        <taxon>Dothideomycetes</taxon>
        <taxon>Pleosporomycetidae</taxon>
        <taxon>Pleosporales</taxon>
        <taxon>Diademaceae</taxon>
        <taxon>Clathrospora</taxon>
    </lineage>
</organism>
<gene>
    <name evidence="1" type="ORF">EJ02DRAFT_111402</name>
</gene>
<dbReference type="Proteomes" id="UP000800038">
    <property type="component" value="Unassembled WGS sequence"/>
</dbReference>
<keyword evidence="2" id="KW-1185">Reference proteome</keyword>
<dbReference type="AlphaFoldDB" id="A0A6A5S7Z7"/>
<sequence>MAVLSPVPKICRSPRYAHPRGTHVPEVRLCSLVCHEPYVSQTRLVAGRNSRVLHEVVFVSGKQENPDSGSLSSVGKIVFAQSPYENSNPSNSFAMVLERTPFLYSKHTKDPLNTVFVEPPDEHLPHRDQRYAFQESMPRMLMVLCLSFFPGPHVDFLPISDSQPDRP</sequence>
<accession>A0A6A5S7Z7</accession>
<evidence type="ECO:0000313" key="1">
    <source>
        <dbReference type="EMBL" id="KAF1935879.1"/>
    </source>
</evidence>
<reference evidence="1" key="1">
    <citation type="journal article" date="2020" name="Stud. Mycol.">
        <title>101 Dothideomycetes genomes: a test case for predicting lifestyles and emergence of pathogens.</title>
        <authorList>
            <person name="Haridas S."/>
            <person name="Albert R."/>
            <person name="Binder M."/>
            <person name="Bloem J."/>
            <person name="Labutti K."/>
            <person name="Salamov A."/>
            <person name="Andreopoulos B."/>
            <person name="Baker S."/>
            <person name="Barry K."/>
            <person name="Bills G."/>
            <person name="Bluhm B."/>
            <person name="Cannon C."/>
            <person name="Castanera R."/>
            <person name="Culley D."/>
            <person name="Daum C."/>
            <person name="Ezra D."/>
            <person name="Gonzalez J."/>
            <person name="Henrissat B."/>
            <person name="Kuo A."/>
            <person name="Liang C."/>
            <person name="Lipzen A."/>
            <person name="Lutzoni F."/>
            <person name="Magnuson J."/>
            <person name="Mondo S."/>
            <person name="Nolan M."/>
            <person name="Ohm R."/>
            <person name="Pangilinan J."/>
            <person name="Park H.-J."/>
            <person name="Ramirez L."/>
            <person name="Alfaro M."/>
            <person name="Sun H."/>
            <person name="Tritt A."/>
            <person name="Yoshinaga Y."/>
            <person name="Zwiers L.-H."/>
            <person name="Turgeon B."/>
            <person name="Goodwin S."/>
            <person name="Spatafora J."/>
            <person name="Crous P."/>
            <person name="Grigoriev I."/>
        </authorList>
    </citation>
    <scope>NUCLEOTIDE SEQUENCE</scope>
    <source>
        <strain evidence="1">CBS 161.51</strain>
    </source>
</reference>
<name>A0A6A5S7Z7_9PLEO</name>
<evidence type="ECO:0000313" key="2">
    <source>
        <dbReference type="Proteomes" id="UP000800038"/>
    </source>
</evidence>
<dbReference type="EMBL" id="ML976228">
    <property type="protein sequence ID" value="KAF1935879.1"/>
    <property type="molecule type" value="Genomic_DNA"/>
</dbReference>
<proteinExistence type="predicted"/>